<keyword evidence="5 11" id="KW-0808">Transferase</keyword>
<keyword evidence="4 11" id="KW-0507">mRNA processing</keyword>
<feature type="binding site" evidence="12">
    <location>
        <begin position="99"/>
        <end position="101"/>
    </location>
    <ligand>
        <name>ATP</name>
        <dbReference type="ChEBI" id="CHEBI:30616"/>
    </ligand>
</feature>
<feature type="binding site" evidence="13">
    <location>
        <position position="157"/>
    </location>
    <ligand>
        <name>Mg(2+)</name>
        <dbReference type="ChEBI" id="CHEBI:18420"/>
        <label>2</label>
        <note>catalytic</note>
    </ligand>
</feature>
<evidence type="ECO:0000256" key="2">
    <source>
        <dbReference type="ARBA" id="ARBA00004123"/>
    </source>
</evidence>
<keyword evidence="19" id="KW-1185">Reference proteome</keyword>
<keyword evidence="6 13" id="KW-0479">Metal-binding</keyword>
<dbReference type="Pfam" id="PF04926">
    <property type="entry name" value="PAP_RNA-bind"/>
    <property type="match status" value="1"/>
</dbReference>
<dbReference type="GO" id="GO:1990817">
    <property type="term" value="F:poly(A) RNA polymerase activity"/>
    <property type="evidence" value="ECO:0007669"/>
    <property type="project" value="UniProtKB-UniRule"/>
</dbReference>
<feature type="binding site" evidence="12">
    <location>
        <begin position="86"/>
        <end position="88"/>
    </location>
    <ligand>
        <name>ATP</name>
        <dbReference type="ChEBI" id="CHEBI:30616"/>
    </ligand>
</feature>
<feature type="domain" description="Poly(A) polymerase RNA-binding" evidence="15">
    <location>
        <begin position="366"/>
        <end position="418"/>
    </location>
</feature>
<accession>A0AAW1NZ89</accession>
<dbReference type="PANTHER" id="PTHR10682">
    <property type="entry name" value="POLY A POLYMERASE"/>
    <property type="match status" value="1"/>
</dbReference>
<dbReference type="InterPro" id="IPR048840">
    <property type="entry name" value="PolA_pol_NTPase"/>
</dbReference>
<dbReference type="GO" id="GO:0005634">
    <property type="term" value="C:nucleus"/>
    <property type="evidence" value="ECO:0007669"/>
    <property type="project" value="UniProtKB-SubCell"/>
</dbReference>
<proteinExistence type="inferred from homology"/>
<comment type="caution">
    <text evidence="18">The sequence shown here is derived from an EMBL/GenBank/DDBJ whole genome shotgun (WGS) entry which is preliminary data.</text>
</comment>
<feature type="region of interest" description="Disordered" evidence="14">
    <location>
        <begin position="571"/>
        <end position="605"/>
    </location>
</feature>
<dbReference type="EC" id="2.7.7.19" evidence="11"/>
<dbReference type="AlphaFoldDB" id="A0AAW1NZ89"/>
<dbReference type="SUPFAM" id="SSF55003">
    <property type="entry name" value="PAP/Archaeal CCA-adding enzyme, C-terminal domain"/>
    <property type="match status" value="1"/>
</dbReference>
<name>A0AAW1NZ89_9CHLO</name>
<dbReference type="GO" id="GO:0031123">
    <property type="term" value="P:RNA 3'-end processing"/>
    <property type="evidence" value="ECO:0007669"/>
    <property type="project" value="InterPro"/>
</dbReference>
<evidence type="ECO:0000256" key="8">
    <source>
        <dbReference type="ARBA" id="ARBA00022840"/>
    </source>
</evidence>
<evidence type="ECO:0000313" key="18">
    <source>
        <dbReference type="EMBL" id="KAK9803319.1"/>
    </source>
</evidence>
<evidence type="ECO:0000256" key="6">
    <source>
        <dbReference type="ARBA" id="ARBA00022723"/>
    </source>
</evidence>
<dbReference type="InterPro" id="IPR011068">
    <property type="entry name" value="NuclTrfase_I-like_C"/>
</dbReference>
<dbReference type="SUPFAM" id="SSF81301">
    <property type="entry name" value="Nucleotidyltransferase"/>
    <property type="match status" value="1"/>
</dbReference>
<dbReference type="CDD" id="cd05402">
    <property type="entry name" value="NT_PAP_TUTase"/>
    <property type="match status" value="1"/>
</dbReference>
<evidence type="ECO:0000256" key="1">
    <source>
        <dbReference type="ARBA" id="ARBA00001936"/>
    </source>
</evidence>
<feature type="domain" description="Poly(A) polymerase nucleotidyltransferase" evidence="17">
    <location>
        <begin position="6"/>
        <end position="205"/>
    </location>
</feature>
<feature type="binding site" evidence="12">
    <location>
        <position position="219"/>
    </location>
    <ligand>
        <name>ATP</name>
        <dbReference type="ChEBI" id="CHEBI:30616"/>
    </ligand>
</feature>
<evidence type="ECO:0000256" key="11">
    <source>
        <dbReference type="PIRNR" id="PIRNR018425"/>
    </source>
</evidence>
<feature type="binding site" evidence="13">
    <location>
        <position position="101"/>
    </location>
    <ligand>
        <name>Mg(2+)</name>
        <dbReference type="ChEBI" id="CHEBI:18420"/>
        <label>2</label>
        <note>catalytic</note>
    </ligand>
</feature>
<dbReference type="InterPro" id="IPR014492">
    <property type="entry name" value="PolyA_polymerase"/>
</dbReference>
<dbReference type="GO" id="GO:0046872">
    <property type="term" value="F:metal ion binding"/>
    <property type="evidence" value="ECO:0007669"/>
    <property type="project" value="UniProtKB-KW"/>
</dbReference>
<feature type="binding site" evidence="13">
    <location>
        <position position="99"/>
    </location>
    <ligand>
        <name>Mg(2+)</name>
        <dbReference type="ChEBI" id="CHEBI:18420"/>
        <label>1</label>
        <note>catalytic</note>
    </ligand>
</feature>
<reference evidence="18 19" key="1">
    <citation type="journal article" date="2024" name="Nat. Commun.">
        <title>Phylogenomics reveals the evolutionary origins of lichenization in chlorophyte algae.</title>
        <authorList>
            <person name="Puginier C."/>
            <person name="Libourel C."/>
            <person name="Otte J."/>
            <person name="Skaloud P."/>
            <person name="Haon M."/>
            <person name="Grisel S."/>
            <person name="Petersen M."/>
            <person name="Berrin J.G."/>
            <person name="Delaux P.M."/>
            <person name="Dal Grande F."/>
            <person name="Keller J."/>
        </authorList>
    </citation>
    <scope>NUCLEOTIDE SEQUENCE [LARGE SCALE GENOMIC DNA]</scope>
    <source>
        <strain evidence="18 19">SAG 2036</strain>
    </source>
</reference>
<dbReference type="Pfam" id="PF20750">
    <property type="entry name" value="PAP_NTPase"/>
    <property type="match status" value="1"/>
</dbReference>
<feature type="binding site" evidence="12">
    <location>
        <begin position="237"/>
        <end position="238"/>
    </location>
    <ligand>
        <name>ATP</name>
        <dbReference type="ChEBI" id="CHEBI:30616"/>
    </ligand>
</feature>
<dbReference type="InterPro" id="IPR043519">
    <property type="entry name" value="NT_sf"/>
</dbReference>
<comment type="subcellular location">
    <subcellularLocation>
        <location evidence="2 11">Nucleus</location>
    </subcellularLocation>
</comment>
<keyword evidence="10 11" id="KW-0539">Nucleus</keyword>
<feature type="binding site" evidence="12">
    <location>
        <position position="157"/>
    </location>
    <ligand>
        <name>ATP</name>
        <dbReference type="ChEBI" id="CHEBI:30616"/>
    </ligand>
</feature>
<evidence type="ECO:0000259" key="17">
    <source>
        <dbReference type="Pfam" id="PF20750"/>
    </source>
</evidence>
<evidence type="ECO:0000256" key="9">
    <source>
        <dbReference type="ARBA" id="ARBA00022842"/>
    </source>
</evidence>
<feature type="binding site" evidence="13">
    <location>
        <position position="101"/>
    </location>
    <ligand>
        <name>Mg(2+)</name>
        <dbReference type="ChEBI" id="CHEBI:18420"/>
        <label>1</label>
        <note>catalytic</note>
    </ligand>
</feature>
<evidence type="ECO:0000256" key="4">
    <source>
        <dbReference type="ARBA" id="ARBA00022664"/>
    </source>
</evidence>
<dbReference type="Gene3D" id="3.30.460.10">
    <property type="entry name" value="Beta Polymerase, domain 2"/>
    <property type="match status" value="1"/>
</dbReference>
<comment type="catalytic activity">
    <reaction evidence="11">
        <text>RNA(n) + ATP = RNA(n)-3'-adenine ribonucleotide + diphosphate</text>
        <dbReference type="Rhea" id="RHEA:11332"/>
        <dbReference type="Rhea" id="RHEA-COMP:14527"/>
        <dbReference type="Rhea" id="RHEA-COMP:17347"/>
        <dbReference type="ChEBI" id="CHEBI:30616"/>
        <dbReference type="ChEBI" id="CHEBI:33019"/>
        <dbReference type="ChEBI" id="CHEBI:140395"/>
        <dbReference type="ChEBI" id="CHEBI:173115"/>
        <dbReference type="EC" id="2.7.7.19"/>
    </reaction>
</comment>
<dbReference type="PANTHER" id="PTHR10682:SF10">
    <property type="entry name" value="POLYNUCLEOTIDE ADENYLYLTRANSFERASE"/>
    <property type="match status" value="1"/>
</dbReference>
<gene>
    <name evidence="18" type="ORF">WJX73_001420</name>
</gene>
<comment type="cofactor">
    <cofactor evidence="13">
        <name>Mg(2+)</name>
        <dbReference type="ChEBI" id="CHEBI:18420"/>
    </cofactor>
    <text evidence="13">Binds 2 magnesium ions. Also active with manganese.</text>
</comment>
<dbReference type="Proteomes" id="UP001465755">
    <property type="component" value="Unassembled WGS sequence"/>
</dbReference>
<feature type="binding site" evidence="13">
    <location>
        <position position="99"/>
    </location>
    <ligand>
        <name>Mg(2+)</name>
        <dbReference type="ChEBI" id="CHEBI:18420"/>
        <label>2</label>
        <note>catalytic</note>
    </ligand>
</feature>
<dbReference type="GO" id="GO:0005524">
    <property type="term" value="F:ATP binding"/>
    <property type="evidence" value="ECO:0007669"/>
    <property type="project" value="UniProtKB-UniRule"/>
</dbReference>
<evidence type="ECO:0000313" key="19">
    <source>
        <dbReference type="Proteomes" id="UP001465755"/>
    </source>
</evidence>
<keyword evidence="7 11" id="KW-0547">Nucleotide-binding</keyword>
<dbReference type="PIRSF" id="PIRSF018425">
    <property type="entry name" value="PolyA_polymerase"/>
    <property type="match status" value="1"/>
</dbReference>
<evidence type="ECO:0000256" key="13">
    <source>
        <dbReference type="PIRSR" id="PIRSR018425-2"/>
    </source>
</evidence>
<organism evidence="18 19">
    <name type="scientific">Symbiochloris irregularis</name>
    <dbReference type="NCBI Taxonomy" id="706552"/>
    <lineage>
        <taxon>Eukaryota</taxon>
        <taxon>Viridiplantae</taxon>
        <taxon>Chlorophyta</taxon>
        <taxon>core chlorophytes</taxon>
        <taxon>Trebouxiophyceae</taxon>
        <taxon>Trebouxiales</taxon>
        <taxon>Trebouxiaceae</taxon>
        <taxon>Symbiochloris</taxon>
    </lineage>
</organism>
<evidence type="ECO:0000256" key="12">
    <source>
        <dbReference type="PIRSR" id="PIRSR018425-1"/>
    </source>
</evidence>
<feature type="domain" description="Poly(A) polymerase central" evidence="16">
    <location>
        <begin position="211"/>
        <end position="345"/>
    </location>
</feature>
<dbReference type="InterPro" id="IPR007012">
    <property type="entry name" value="PolA_pol_cen_dom"/>
</dbReference>
<keyword evidence="9 13" id="KW-0460">Magnesium</keyword>
<comment type="function">
    <text evidence="11">Polymerase that creates the 3'-poly(A) tail of mRNA's.</text>
</comment>
<dbReference type="FunFam" id="3.30.460.10:FF:000002">
    <property type="entry name" value="Poly(A) polymerase alpha, putative"/>
    <property type="match status" value="1"/>
</dbReference>
<dbReference type="Gene3D" id="1.10.1410.10">
    <property type="match status" value="1"/>
</dbReference>
<dbReference type="EMBL" id="JALJOQ010000060">
    <property type="protein sequence ID" value="KAK9803319.1"/>
    <property type="molecule type" value="Genomic_DNA"/>
</dbReference>
<sequence length="605" mass="66798">MAGPDGVFKVVSLLGPSHQDLKQTADLEQFMRDDEKLYESEEKLVLRQHVMARLDALVKVWVKKVTQNLQLGEHMINEANAKVFSFGSYRLGVHLPGGDIDALCVGPRHVKRDVFFGTEPYSLQRMLTEIPDVTDLRPVPESYVPVMGFDMAGISIDLLYASLGSMAIVPEDLNVKGISILRNCDEVSVRSLNGCRVTDTMLAEVPNPEAFRTALRLIKHWAKRRGVNSNQLGFLGGVNMAILVAHTCKMYPNANASMIVSRFFKVLHSWPWPTPVQLNTIVHDAMGLQVWDPRFNSRDATHLMPIITPAYPSMNSTYNVSDSTKRIMQEEFSRGHNICQHILDGPLSVSGRTDWAQLIQLADTAFFTQHKNYLQVEIRAWTENDLADWEGWVQSRLRFLVMSLEQVVGVRPWPNCIAPRDASNHAGNAAALAEQEASHPGVQPLGDFKKCWYMGLKKKLAYQRGPRGNSVDLNTPVNTFRDTVMAGKSHRAGMERTATPPEALMTEASLDKPPETLANGGMSHAAAKESDTRAAHAEADMQAHAGDVGEWLGMDTGMQPGQVSCVDGDMSANGSQWGSSLPPLPPQAHGNAAVRKPASILRLKP</sequence>
<protein>
    <recommendedName>
        <fullName evidence="11">Poly(A) polymerase</fullName>
        <ecNumber evidence="11">2.7.7.19</ecNumber>
    </recommendedName>
</protein>
<dbReference type="InterPro" id="IPR007010">
    <property type="entry name" value="PolA_pol_RNA-bd_dom"/>
</dbReference>
<evidence type="ECO:0000256" key="5">
    <source>
        <dbReference type="ARBA" id="ARBA00022679"/>
    </source>
</evidence>
<keyword evidence="8 11" id="KW-0067">ATP-binding</keyword>
<comment type="cofactor">
    <cofactor evidence="1">
        <name>Mn(2+)</name>
        <dbReference type="ChEBI" id="CHEBI:29035"/>
    </cofactor>
</comment>
<evidence type="ECO:0000259" key="15">
    <source>
        <dbReference type="Pfam" id="PF04926"/>
    </source>
</evidence>
<evidence type="ECO:0000256" key="14">
    <source>
        <dbReference type="SAM" id="MobiDB-lite"/>
    </source>
</evidence>
<evidence type="ECO:0000256" key="3">
    <source>
        <dbReference type="ARBA" id="ARBA00010912"/>
    </source>
</evidence>
<comment type="similarity">
    <text evidence="3 11">Belongs to the poly(A) polymerase family.</text>
</comment>
<dbReference type="FunFam" id="1.10.1410.10:FF:000001">
    <property type="entry name" value="Putative poly(A) polymerase gamma"/>
    <property type="match status" value="1"/>
</dbReference>
<evidence type="ECO:0000256" key="7">
    <source>
        <dbReference type="ARBA" id="ARBA00022741"/>
    </source>
</evidence>
<dbReference type="SUPFAM" id="SSF81631">
    <property type="entry name" value="PAP/OAS1 substrate-binding domain"/>
    <property type="match status" value="1"/>
</dbReference>
<dbReference type="Gene3D" id="3.30.70.590">
    <property type="entry name" value="Poly(A) polymerase predicted RNA binding domain"/>
    <property type="match status" value="1"/>
</dbReference>
<evidence type="ECO:0000256" key="10">
    <source>
        <dbReference type="ARBA" id="ARBA00023242"/>
    </source>
</evidence>
<dbReference type="GO" id="GO:0006397">
    <property type="term" value="P:mRNA processing"/>
    <property type="evidence" value="ECO:0007669"/>
    <property type="project" value="UniProtKB-KW"/>
</dbReference>
<evidence type="ECO:0000259" key="16">
    <source>
        <dbReference type="Pfam" id="PF04928"/>
    </source>
</evidence>
<dbReference type="Pfam" id="PF04928">
    <property type="entry name" value="PAP_central"/>
    <property type="match status" value="1"/>
</dbReference>
<dbReference type="GO" id="GO:0003723">
    <property type="term" value="F:RNA binding"/>
    <property type="evidence" value="ECO:0007669"/>
    <property type="project" value="UniProtKB-UniRule"/>
</dbReference>